<name>A0ABP0V5Y9_9BRYO</name>
<accession>A0ABP0V5Y9</accession>
<evidence type="ECO:0000313" key="3">
    <source>
        <dbReference type="EMBL" id="CAK9237029.1"/>
    </source>
</evidence>
<evidence type="ECO:0008006" key="5">
    <source>
        <dbReference type="Google" id="ProtNLM"/>
    </source>
</evidence>
<proteinExistence type="predicted"/>
<keyword evidence="2" id="KW-0472">Membrane</keyword>
<organism evidence="3 4">
    <name type="scientific">Sphagnum troendelagicum</name>
    <dbReference type="NCBI Taxonomy" id="128251"/>
    <lineage>
        <taxon>Eukaryota</taxon>
        <taxon>Viridiplantae</taxon>
        <taxon>Streptophyta</taxon>
        <taxon>Embryophyta</taxon>
        <taxon>Bryophyta</taxon>
        <taxon>Sphagnophytina</taxon>
        <taxon>Sphagnopsida</taxon>
        <taxon>Sphagnales</taxon>
        <taxon>Sphagnaceae</taxon>
        <taxon>Sphagnum</taxon>
    </lineage>
</organism>
<feature type="transmembrane region" description="Helical" evidence="2">
    <location>
        <begin position="83"/>
        <end position="104"/>
    </location>
</feature>
<reference evidence="3" key="1">
    <citation type="submission" date="2024-02" db="EMBL/GenBank/DDBJ databases">
        <authorList>
            <consortium name="ELIXIR-Norway"/>
            <consortium name="Elixir Norway"/>
        </authorList>
    </citation>
    <scope>NUCLEOTIDE SEQUENCE</scope>
</reference>
<evidence type="ECO:0000313" key="4">
    <source>
        <dbReference type="Proteomes" id="UP001497512"/>
    </source>
</evidence>
<feature type="region of interest" description="Disordered" evidence="1">
    <location>
        <begin position="48"/>
        <end position="69"/>
    </location>
</feature>
<evidence type="ECO:0000256" key="1">
    <source>
        <dbReference type="SAM" id="MobiDB-lite"/>
    </source>
</evidence>
<protein>
    <recommendedName>
        <fullName evidence="5">Plastid lipid-associated protein/fibrillin conserved domain-containing protein</fullName>
    </recommendedName>
</protein>
<dbReference type="PANTHER" id="PTHR35320:SF1">
    <property type="entry name" value="ATP-DEPENDENT CLP PROTEASE ATP-BINDING SUBUNIT"/>
    <property type="match status" value="1"/>
</dbReference>
<gene>
    <name evidence="3" type="ORF">CSSPTR1EN2_LOCUS23429</name>
</gene>
<keyword evidence="4" id="KW-1185">Reference proteome</keyword>
<sequence>MAVKGLMMHQRLPGTGMVVSRATVMQPRITATAKTGMVVSRATVMQPRITATAKNRRGSSEDDEGGSEERLACARKVVVNRRWAALVLPIAAAASTTTTLFSVLPSPPPLLLPPVLAEETDSRRQGGGGGGGGGCRVELHTHNGCGLGVSRFPDFVYNAEGGGGSGHAIQLPDGCWQVKFEASDINIPAVGYETTTLMGVPLPPPLRIDVVPETLEGIIDKASGKVELKFQAKFFFSAGNLYRPPPLLVNTLLTTESAQGEIRGGQGSRLDSKGNCRLVGVARLAPIDDLFISTFLTLPSDCLADLSANFAFFT</sequence>
<dbReference type="PANTHER" id="PTHR35320">
    <property type="entry name" value="ATP-DEPENDENT CLP PROTEASE ATP-BINDING SUBUNIT"/>
    <property type="match status" value="1"/>
</dbReference>
<keyword evidence="2" id="KW-1133">Transmembrane helix</keyword>
<dbReference type="Proteomes" id="UP001497512">
    <property type="component" value="Chromosome 9"/>
</dbReference>
<keyword evidence="2" id="KW-0812">Transmembrane</keyword>
<dbReference type="EMBL" id="OZ019901">
    <property type="protein sequence ID" value="CAK9237029.1"/>
    <property type="molecule type" value="Genomic_DNA"/>
</dbReference>
<evidence type="ECO:0000256" key="2">
    <source>
        <dbReference type="SAM" id="Phobius"/>
    </source>
</evidence>